<organism evidence="2 3">
    <name type="scientific">Halosegnis longus</name>
    <dbReference type="NCBI Taxonomy" id="2216012"/>
    <lineage>
        <taxon>Archaea</taxon>
        <taxon>Methanobacteriati</taxon>
        <taxon>Methanobacteriota</taxon>
        <taxon>Stenosarchaea group</taxon>
        <taxon>Halobacteria</taxon>
        <taxon>Halobacteriales</taxon>
        <taxon>Natronomonadaceae</taxon>
        <taxon>Halosegnis</taxon>
    </lineage>
</organism>
<dbReference type="SUPFAM" id="SSF46785">
    <property type="entry name" value="Winged helix' DNA-binding domain"/>
    <property type="match status" value="1"/>
</dbReference>
<dbReference type="InterPro" id="IPR025159">
    <property type="entry name" value="AbiEi_N"/>
</dbReference>
<sequence length="73" mass="8271">MEDIDLNDADEEIISALEQGRNLPANLADDLGYSRQYVQNRLTRLREHGIVDNIGRGVYELAKDPRDQTDSPT</sequence>
<evidence type="ECO:0000259" key="1">
    <source>
        <dbReference type="Pfam" id="PF13338"/>
    </source>
</evidence>
<comment type="caution">
    <text evidence="2">The sequence shown here is derived from an EMBL/GenBank/DDBJ whole genome shotgun (WGS) entry which is preliminary data.</text>
</comment>
<accession>A0AAJ4RA88</accession>
<gene>
    <name evidence="2" type="ORF">Nmn1133_10725</name>
</gene>
<dbReference type="RefSeq" id="WP_123124395.1">
    <property type="nucleotide sequence ID" value="NZ_RJJC01000001.1"/>
</dbReference>
<proteinExistence type="predicted"/>
<name>A0AAJ4RA88_9EURY</name>
<keyword evidence="3" id="KW-1185">Reference proteome</keyword>
<protein>
    <submittedName>
        <fullName evidence="2">Winged helix-turn-helix transcriptional regulator</fullName>
    </submittedName>
</protein>
<reference evidence="2 3" key="1">
    <citation type="submission" date="2018-11" db="EMBL/GenBank/DDBJ databases">
        <title>Genome sequences of Natronomonas sp. CBA1133.</title>
        <authorList>
            <person name="Roh S.W."/>
            <person name="Cha I.-T."/>
        </authorList>
    </citation>
    <scope>NUCLEOTIDE SEQUENCE [LARGE SCALE GENOMIC DNA]</scope>
    <source>
        <strain evidence="2 3">CBA1133</strain>
    </source>
</reference>
<feature type="domain" description="AbiEi antitoxin N-terminal" evidence="1">
    <location>
        <begin position="28"/>
        <end position="62"/>
    </location>
</feature>
<evidence type="ECO:0000313" key="3">
    <source>
        <dbReference type="Proteomes" id="UP000270581"/>
    </source>
</evidence>
<dbReference type="Gene3D" id="1.10.10.10">
    <property type="entry name" value="Winged helix-like DNA-binding domain superfamily/Winged helix DNA-binding domain"/>
    <property type="match status" value="1"/>
</dbReference>
<dbReference type="EMBL" id="RJJC01000001">
    <property type="protein sequence ID" value="RNJ27102.1"/>
    <property type="molecule type" value="Genomic_DNA"/>
</dbReference>
<evidence type="ECO:0000313" key="2">
    <source>
        <dbReference type="EMBL" id="RNJ27102.1"/>
    </source>
</evidence>
<dbReference type="InterPro" id="IPR036388">
    <property type="entry name" value="WH-like_DNA-bd_sf"/>
</dbReference>
<dbReference type="InterPro" id="IPR036390">
    <property type="entry name" value="WH_DNA-bd_sf"/>
</dbReference>
<dbReference type="Pfam" id="PF13338">
    <property type="entry name" value="AbiEi_4"/>
    <property type="match status" value="1"/>
</dbReference>
<dbReference type="AlphaFoldDB" id="A0AAJ4RA88"/>
<dbReference type="Proteomes" id="UP000270581">
    <property type="component" value="Unassembled WGS sequence"/>
</dbReference>